<evidence type="ECO:0000313" key="2">
    <source>
        <dbReference type="Proteomes" id="UP001285263"/>
    </source>
</evidence>
<organism evidence="1 2">
    <name type="scientific">Roseateles agri</name>
    <dbReference type="NCBI Taxonomy" id="3098619"/>
    <lineage>
        <taxon>Bacteria</taxon>
        <taxon>Pseudomonadati</taxon>
        <taxon>Pseudomonadota</taxon>
        <taxon>Betaproteobacteria</taxon>
        <taxon>Burkholderiales</taxon>
        <taxon>Sphaerotilaceae</taxon>
        <taxon>Roseateles</taxon>
    </lineage>
</organism>
<dbReference type="Pfam" id="PF00232">
    <property type="entry name" value="Glyco_hydro_1"/>
    <property type="match status" value="1"/>
</dbReference>
<proteinExistence type="predicted"/>
<accession>A0ABU5DMK8</accession>
<protein>
    <submittedName>
        <fullName evidence="1">Family 1 glycosylhydrolase</fullName>
    </submittedName>
</protein>
<dbReference type="Proteomes" id="UP001285263">
    <property type="component" value="Unassembled WGS sequence"/>
</dbReference>
<gene>
    <name evidence="1" type="ORF">SNE35_23780</name>
</gene>
<dbReference type="Gene3D" id="3.20.20.80">
    <property type="entry name" value="Glycosidases"/>
    <property type="match status" value="1"/>
</dbReference>
<sequence>MQARPSPIASFWGGGFEGADHVNAAGQAVDMHAASGHLERLDEDFSRAADMGLRSVRESIGWRLSEGSGGAIDLRRAERMARCAQRYGLQILWTLWHYGLPPDLCLHDDRLIERFARFAAEVARRLGPMADQPPVYTPVNEIGYLAWASTQPGLLFPPDNTHHEVSMEDKLLRGYEVKRRLVRAALAAVDAIRKVDPRARFLHVEPLCHVVAPAGRPELDETAANVRSWQWQAWDMLGGLAEPALGGSASALDLVGVNHYHNSQWELVTAAPLAWHLGDPRRLPLGTLIEEAWQRYRRPMFIAETGHVGSGRAKWLCEVAAEARRVHDEAGLPLLGLCLYPLVDRPDWNDFGRWHESGLWQVEPANGMRSEVPDFAQALRTLQRGHPAA</sequence>
<reference evidence="1 2" key="1">
    <citation type="submission" date="2023-11" db="EMBL/GenBank/DDBJ databases">
        <title>Paucibacter sp. nov., isolated from fresh soil in Korea.</title>
        <authorList>
            <person name="Le N.T.T."/>
        </authorList>
    </citation>
    <scope>NUCLEOTIDE SEQUENCE [LARGE SCALE GENOMIC DNA]</scope>
    <source>
        <strain evidence="1 2">R3-3</strain>
    </source>
</reference>
<dbReference type="EMBL" id="JAXCLA010000008">
    <property type="protein sequence ID" value="MDY0747544.1"/>
    <property type="molecule type" value="Genomic_DNA"/>
</dbReference>
<dbReference type="InterPro" id="IPR001360">
    <property type="entry name" value="Glyco_hydro_1"/>
</dbReference>
<evidence type="ECO:0000313" key="1">
    <source>
        <dbReference type="EMBL" id="MDY0747544.1"/>
    </source>
</evidence>
<comment type="caution">
    <text evidence="1">The sequence shown here is derived from an EMBL/GenBank/DDBJ whole genome shotgun (WGS) entry which is preliminary data.</text>
</comment>
<name>A0ABU5DMK8_9BURK</name>
<dbReference type="InterPro" id="IPR017853">
    <property type="entry name" value="GH"/>
</dbReference>
<keyword evidence="2" id="KW-1185">Reference proteome</keyword>
<dbReference type="SUPFAM" id="SSF51445">
    <property type="entry name" value="(Trans)glycosidases"/>
    <property type="match status" value="1"/>
</dbReference>